<dbReference type="GO" id="GO:0004523">
    <property type="term" value="F:RNA-DNA hybrid ribonuclease activity"/>
    <property type="evidence" value="ECO:0007669"/>
    <property type="project" value="InterPro"/>
</dbReference>
<dbReference type="InterPro" id="IPR036397">
    <property type="entry name" value="RNaseH_sf"/>
</dbReference>
<feature type="non-terminal residue" evidence="2">
    <location>
        <position position="119"/>
    </location>
</feature>
<dbReference type="InterPro" id="IPR053151">
    <property type="entry name" value="RNase_H-like"/>
</dbReference>
<dbReference type="EMBL" id="JAHRHJ020000005">
    <property type="protein sequence ID" value="KAH9314441.1"/>
    <property type="molecule type" value="Genomic_DNA"/>
</dbReference>
<dbReference type="PANTHER" id="PTHR47723:SF23">
    <property type="entry name" value="REVERSE TRANSCRIPTASE-LIKE PROTEIN"/>
    <property type="match status" value="1"/>
</dbReference>
<dbReference type="SUPFAM" id="SSF53098">
    <property type="entry name" value="Ribonuclease H-like"/>
    <property type="match status" value="1"/>
</dbReference>
<reference evidence="2 3" key="1">
    <citation type="journal article" date="2021" name="Nat. Plants">
        <title>The Taxus genome provides insights into paclitaxel biosynthesis.</title>
        <authorList>
            <person name="Xiong X."/>
            <person name="Gou J."/>
            <person name="Liao Q."/>
            <person name="Li Y."/>
            <person name="Zhou Q."/>
            <person name="Bi G."/>
            <person name="Li C."/>
            <person name="Du R."/>
            <person name="Wang X."/>
            <person name="Sun T."/>
            <person name="Guo L."/>
            <person name="Liang H."/>
            <person name="Lu P."/>
            <person name="Wu Y."/>
            <person name="Zhang Z."/>
            <person name="Ro D.K."/>
            <person name="Shang Y."/>
            <person name="Huang S."/>
            <person name="Yan J."/>
        </authorList>
    </citation>
    <scope>NUCLEOTIDE SEQUENCE [LARGE SCALE GENOMIC DNA]</scope>
    <source>
        <strain evidence="2">Ta-2019</strain>
    </source>
</reference>
<dbReference type="PROSITE" id="PS50879">
    <property type="entry name" value="RNASE_H_1"/>
    <property type="match status" value="1"/>
</dbReference>
<dbReference type="Pfam" id="PF13456">
    <property type="entry name" value="RVT_3"/>
    <property type="match status" value="1"/>
</dbReference>
<gene>
    <name evidence="2" type="ORF">KI387_023068</name>
</gene>
<sequence>NAKRVNCFSGGGGLLTWCQANLVFNATWVGVKHESYVQCDEACFGITARELSQTTFPPPPAFQKVNFDGASKGNQRLSGAGFLIRDADGSLVLVGSFSLMDGSCNEAEAQALLEGLKMA</sequence>
<feature type="non-terminal residue" evidence="2">
    <location>
        <position position="1"/>
    </location>
</feature>
<dbReference type="InterPro" id="IPR012337">
    <property type="entry name" value="RNaseH-like_sf"/>
</dbReference>
<accession>A0AA38G1N4</accession>
<dbReference type="PANTHER" id="PTHR47723">
    <property type="entry name" value="OS05G0353850 PROTEIN"/>
    <property type="match status" value="1"/>
</dbReference>
<dbReference type="AlphaFoldDB" id="A0AA38G1N4"/>
<keyword evidence="3" id="KW-1185">Reference proteome</keyword>
<evidence type="ECO:0000313" key="3">
    <source>
        <dbReference type="Proteomes" id="UP000824469"/>
    </source>
</evidence>
<dbReference type="InterPro" id="IPR044730">
    <property type="entry name" value="RNase_H-like_dom_plant"/>
</dbReference>
<evidence type="ECO:0000259" key="1">
    <source>
        <dbReference type="PROSITE" id="PS50879"/>
    </source>
</evidence>
<dbReference type="InterPro" id="IPR002156">
    <property type="entry name" value="RNaseH_domain"/>
</dbReference>
<proteinExistence type="predicted"/>
<comment type="caution">
    <text evidence="2">The sequence shown here is derived from an EMBL/GenBank/DDBJ whole genome shotgun (WGS) entry which is preliminary data.</text>
</comment>
<evidence type="ECO:0000313" key="2">
    <source>
        <dbReference type="EMBL" id="KAH9314441.1"/>
    </source>
</evidence>
<dbReference type="Gene3D" id="3.30.420.10">
    <property type="entry name" value="Ribonuclease H-like superfamily/Ribonuclease H"/>
    <property type="match status" value="1"/>
</dbReference>
<organism evidence="2 3">
    <name type="scientific">Taxus chinensis</name>
    <name type="common">Chinese yew</name>
    <name type="synonym">Taxus wallichiana var. chinensis</name>
    <dbReference type="NCBI Taxonomy" id="29808"/>
    <lineage>
        <taxon>Eukaryota</taxon>
        <taxon>Viridiplantae</taxon>
        <taxon>Streptophyta</taxon>
        <taxon>Embryophyta</taxon>
        <taxon>Tracheophyta</taxon>
        <taxon>Spermatophyta</taxon>
        <taxon>Pinopsida</taxon>
        <taxon>Pinidae</taxon>
        <taxon>Conifers II</taxon>
        <taxon>Cupressales</taxon>
        <taxon>Taxaceae</taxon>
        <taxon>Taxus</taxon>
    </lineage>
</organism>
<dbReference type="CDD" id="cd06222">
    <property type="entry name" value="RNase_H_like"/>
    <property type="match status" value="1"/>
</dbReference>
<feature type="domain" description="RNase H type-1" evidence="1">
    <location>
        <begin position="59"/>
        <end position="119"/>
    </location>
</feature>
<name>A0AA38G1N4_TAXCH</name>
<dbReference type="Proteomes" id="UP000824469">
    <property type="component" value="Unassembled WGS sequence"/>
</dbReference>
<protein>
    <recommendedName>
        <fullName evidence="1">RNase H type-1 domain-containing protein</fullName>
    </recommendedName>
</protein>
<dbReference type="GO" id="GO:0003676">
    <property type="term" value="F:nucleic acid binding"/>
    <property type="evidence" value="ECO:0007669"/>
    <property type="project" value="InterPro"/>
</dbReference>